<sequence>ARNSEVCSFESLLQEIKDHEQSLLEFYDQVLENSLANENKNAAFYNLTGYIKSKKNMLEKCQLQLVVENHELIQQCENAKVCDQHNEQNSIEREQIENPNPCQSTSIESGSSDVKNLDCNLHMFSIQHQTNSENKEAVFQEQTYSDSSNIDTVDNTDVLVTNQSLEICQNDIETKDNRLLKKANLTDFHDTNDNHPLEMPQTDNEMKQRQLSKMPNVAAVGIHKGSHLGSNNTNVSKICNQVKFHQHTDGSRSDPYIETLIEQIPSTSLRLILFGNNGNGKSATGNSILGRSCFKTSNNISSVSSFSCQYTDLDDLRIFVVDGPGWSSSEDADMSAVDKYYIGKALTLSGNSFDGLLFVLKYGSHFTEEQRQYVKYIKGCLGDDVLRRCGICVFTHGDLFQKEQSFQEHPVTFEQWCSSQTGEFQGFFRECDKRCVLFNNVTRDQAVLQRQLRAVLEIVQKTNSYTHEDYMKHKSHREQKEDYIKQTINTENSWISKKQKIERYASRMMEEPRAHRYSMKNPKKGIVLIFNNTNFHSSSLLTRHGSGADEESMRKLFRVMDFEADDIRIRRDVSVNEMKRELAEVSRLDHTDYNCLVCFILSHGEDGYVHGTDGKMAVTDITSFFQGNKCPTLNGKPKLFFVQACRGTKFDEGVDYVDSCVPDQVQENSGFSIPQYEPDFLIAYSSVQGYFSWRNNAKGSYFIQAIHEVFSNYWGEFNLQKLMTGVNWVMATRFEFFITTRSLLRIEYGKDKMLS</sequence>
<dbReference type="SUPFAM" id="SSF52540">
    <property type="entry name" value="P-loop containing nucleoside triphosphate hydrolases"/>
    <property type="match status" value="1"/>
</dbReference>
<keyword evidence="13" id="KW-1185">Reference proteome</keyword>
<evidence type="ECO:0000256" key="7">
    <source>
        <dbReference type="ARBA" id="ARBA00023145"/>
    </source>
</evidence>
<dbReference type="InterPro" id="IPR001309">
    <property type="entry name" value="Pept_C14_p20"/>
</dbReference>
<accession>A0AAD8B1S7</accession>
<dbReference type="PROSITE" id="PS51720">
    <property type="entry name" value="G_AIG1"/>
    <property type="match status" value="1"/>
</dbReference>
<evidence type="ECO:0000313" key="13">
    <source>
        <dbReference type="Proteomes" id="UP001233172"/>
    </source>
</evidence>
<proteinExistence type="inferred from homology"/>
<evidence type="ECO:0000256" key="4">
    <source>
        <dbReference type="ARBA" id="ARBA00022741"/>
    </source>
</evidence>
<dbReference type="InterPro" id="IPR011600">
    <property type="entry name" value="Pept_C14_caspase"/>
</dbReference>
<dbReference type="Pfam" id="PF00656">
    <property type="entry name" value="Peptidase_C14"/>
    <property type="match status" value="1"/>
</dbReference>
<evidence type="ECO:0000256" key="5">
    <source>
        <dbReference type="ARBA" id="ARBA00022801"/>
    </source>
</evidence>
<name>A0AAD8B1S7_BIOPF</name>
<dbReference type="InterPro" id="IPR002138">
    <property type="entry name" value="Pept_C14_p10"/>
</dbReference>
<feature type="domain" description="AIG1-type G" evidence="11">
    <location>
        <begin position="266"/>
        <end position="476"/>
    </location>
</feature>
<dbReference type="PRINTS" id="PR00376">
    <property type="entry name" value="IL1BCENZYME"/>
</dbReference>
<dbReference type="PROSITE" id="PS01121">
    <property type="entry name" value="CASPASE_HIS"/>
    <property type="match status" value="1"/>
</dbReference>
<dbReference type="PROSITE" id="PS01122">
    <property type="entry name" value="CASPASE_CYS"/>
    <property type="match status" value="1"/>
</dbReference>
<dbReference type="InterPro" id="IPR006703">
    <property type="entry name" value="G_AIG1"/>
</dbReference>
<dbReference type="AlphaFoldDB" id="A0AAD8B1S7"/>
<dbReference type="InterPro" id="IPR027417">
    <property type="entry name" value="P-loop_NTPase"/>
</dbReference>
<dbReference type="GO" id="GO:0006508">
    <property type="term" value="P:proteolysis"/>
    <property type="evidence" value="ECO:0007669"/>
    <property type="project" value="UniProtKB-KW"/>
</dbReference>
<reference evidence="12" key="2">
    <citation type="submission" date="2023-04" db="EMBL/GenBank/DDBJ databases">
        <authorList>
            <person name="Bu L."/>
            <person name="Lu L."/>
            <person name="Laidemitt M.R."/>
            <person name="Zhang S.M."/>
            <person name="Mutuku M."/>
            <person name="Mkoji G."/>
            <person name="Steinauer M."/>
            <person name="Loker E.S."/>
        </authorList>
    </citation>
    <scope>NUCLEOTIDE SEQUENCE</scope>
    <source>
        <strain evidence="12">KasaAsao</strain>
        <tissue evidence="12">Whole Snail</tissue>
    </source>
</reference>
<keyword evidence="5" id="KW-0378">Hydrolase</keyword>
<keyword evidence="6" id="KW-0788">Thiol protease</keyword>
<keyword evidence="7" id="KW-0865">Zymogen</keyword>
<dbReference type="PROSITE" id="PS50208">
    <property type="entry name" value="CASPASE_P20"/>
    <property type="match status" value="1"/>
</dbReference>
<dbReference type="PANTHER" id="PTHR10454:SF210">
    <property type="entry name" value="CASPASE-2"/>
    <property type="match status" value="1"/>
</dbReference>
<evidence type="ECO:0000259" key="9">
    <source>
        <dbReference type="PROSITE" id="PS50207"/>
    </source>
</evidence>
<comment type="similarity">
    <text evidence="2 8">Belongs to the peptidase C14A family.</text>
</comment>
<dbReference type="SUPFAM" id="SSF52129">
    <property type="entry name" value="Caspase-like"/>
    <property type="match status" value="1"/>
</dbReference>
<dbReference type="InterPro" id="IPR016129">
    <property type="entry name" value="Caspase_his_AS"/>
</dbReference>
<gene>
    <name evidence="12" type="ORF">Bpfe_024787</name>
</gene>
<dbReference type="Gene3D" id="3.40.50.300">
    <property type="entry name" value="P-loop containing nucleotide triphosphate hydrolases"/>
    <property type="match status" value="1"/>
</dbReference>
<dbReference type="Gene3D" id="3.40.50.1460">
    <property type="match status" value="1"/>
</dbReference>
<dbReference type="PROSITE" id="PS50207">
    <property type="entry name" value="CASPASE_P10"/>
    <property type="match status" value="1"/>
</dbReference>
<protein>
    <submittedName>
        <fullName evidence="12">Angiopoietin-4</fullName>
    </submittedName>
</protein>
<evidence type="ECO:0000256" key="8">
    <source>
        <dbReference type="RuleBase" id="RU003971"/>
    </source>
</evidence>
<feature type="non-terminal residue" evidence="12">
    <location>
        <position position="755"/>
    </location>
</feature>
<dbReference type="InterPro" id="IPR002398">
    <property type="entry name" value="Pept_C14"/>
</dbReference>
<dbReference type="EMBL" id="JASAOG010000175">
    <property type="protein sequence ID" value="KAK0045788.1"/>
    <property type="molecule type" value="Genomic_DNA"/>
</dbReference>
<organism evidence="12 13">
    <name type="scientific">Biomphalaria pfeifferi</name>
    <name type="common">Bloodfluke planorb</name>
    <name type="synonym">Freshwater snail</name>
    <dbReference type="NCBI Taxonomy" id="112525"/>
    <lineage>
        <taxon>Eukaryota</taxon>
        <taxon>Metazoa</taxon>
        <taxon>Spiralia</taxon>
        <taxon>Lophotrochozoa</taxon>
        <taxon>Mollusca</taxon>
        <taxon>Gastropoda</taxon>
        <taxon>Heterobranchia</taxon>
        <taxon>Euthyneura</taxon>
        <taxon>Panpulmonata</taxon>
        <taxon>Hygrophila</taxon>
        <taxon>Lymnaeoidea</taxon>
        <taxon>Planorbidae</taxon>
        <taxon>Biomphalaria</taxon>
    </lineage>
</organism>
<dbReference type="GO" id="GO:0005525">
    <property type="term" value="F:GTP binding"/>
    <property type="evidence" value="ECO:0007669"/>
    <property type="project" value="InterPro"/>
</dbReference>
<evidence type="ECO:0000256" key="6">
    <source>
        <dbReference type="ARBA" id="ARBA00022807"/>
    </source>
</evidence>
<evidence type="ECO:0000256" key="2">
    <source>
        <dbReference type="ARBA" id="ARBA00010134"/>
    </source>
</evidence>
<evidence type="ECO:0000256" key="1">
    <source>
        <dbReference type="ARBA" id="ARBA00008535"/>
    </source>
</evidence>
<keyword evidence="4" id="KW-0547">Nucleotide-binding</keyword>
<dbReference type="GO" id="GO:0004197">
    <property type="term" value="F:cysteine-type endopeptidase activity"/>
    <property type="evidence" value="ECO:0007669"/>
    <property type="project" value="InterPro"/>
</dbReference>
<dbReference type="PANTHER" id="PTHR10454">
    <property type="entry name" value="CASPASE"/>
    <property type="match status" value="1"/>
</dbReference>
<feature type="domain" description="Caspase family p10" evidence="9">
    <location>
        <begin position="677"/>
        <end position="734"/>
    </location>
</feature>
<evidence type="ECO:0000256" key="3">
    <source>
        <dbReference type="ARBA" id="ARBA00022670"/>
    </source>
</evidence>
<dbReference type="InterPro" id="IPR033139">
    <property type="entry name" value="Caspase_cys_AS"/>
</dbReference>
<evidence type="ECO:0000259" key="11">
    <source>
        <dbReference type="PROSITE" id="PS51720"/>
    </source>
</evidence>
<evidence type="ECO:0000313" key="12">
    <source>
        <dbReference type="EMBL" id="KAK0045788.1"/>
    </source>
</evidence>
<dbReference type="InterPro" id="IPR029030">
    <property type="entry name" value="Caspase-like_dom_sf"/>
</dbReference>
<dbReference type="Pfam" id="PF04548">
    <property type="entry name" value="AIG1"/>
    <property type="match status" value="1"/>
</dbReference>
<dbReference type="Proteomes" id="UP001233172">
    <property type="component" value="Unassembled WGS sequence"/>
</dbReference>
<reference evidence="12" key="1">
    <citation type="journal article" date="2023" name="PLoS Negl. Trop. Dis.">
        <title>A genome sequence for Biomphalaria pfeifferi, the major vector snail for the human-infecting parasite Schistosoma mansoni.</title>
        <authorList>
            <person name="Bu L."/>
            <person name="Lu L."/>
            <person name="Laidemitt M.R."/>
            <person name="Zhang S.M."/>
            <person name="Mutuku M."/>
            <person name="Mkoji G."/>
            <person name="Steinauer M."/>
            <person name="Loker E.S."/>
        </authorList>
    </citation>
    <scope>NUCLEOTIDE SEQUENCE</scope>
    <source>
        <strain evidence="12">KasaAsao</strain>
    </source>
</reference>
<dbReference type="CDD" id="cd00032">
    <property type="entry name" value="CASc"/>
    <property type="match status" value="1"/>
</dbReference>
<feature type="domain" description="Caspase family p20" evidence="10">
    <location>
        <begin position="523"/>
        <end position="649"/>
    </location>
</feature>
<comment type="caution">
    <text evidence="12">The sequence shown here is derived from an EMBL/GenBank/DDBJ whole genome shotgun (WGS) entry which is preliminary data.</text>
</comment>
<dbReference type="InterPro" id="IPR015917">
    <property type="entry name" value="Pept_C14A"/>
</dbReference>
<comment type="similarity">
    <text evidence="1">Belongs to the TRAFAC class TrmE-Era-EngA-EngB-Septin-like GTPase superfamily. AIG1/Toc34/Toc159-like paraseptin GTPase family. IAN subfamily.</text>
</comment>
<dbReference type="SMART" id="SM00115">
    <property type="entry name" value="CASc"/>
    <property type="match status" value="1"/>
</dbReference>
<evidence type="ECO:0000259" key="10">
    <source>
        <dbReference type="PROSITE" id="PS50208"/>
    </source>
</evidence>
<keyword evidence="3" id="KW-0645">Protease</keyword>